<gene>
    <name evidence="1" type="ORF">GLX25_17720</name>
</gene>
<evidence type="ECO:0000313" key="1">
    <source>
        <dbReference type="EMBL" id="MUN08944.1"/>
    </source>
</evidence>
<evidence type="ECO:0000313" key="2">
    <source>
        <dbReference type="Proteomes" id="UP000480122"/>
    </source>
</evidence>
<reference evidence="1 2" key="1">
    <citation type="submission" date="2019-11" db="EMBL/GenBank/DDBJ databases">
        <title>Agromyces kandeliae sp. nov., isolated from mangrove soil.</title>
        <authorList>
            <person name="Wang R."/>
        </authorList>
    </citation>
    <scope>NUCLEOTIDE SEQUENCE [LARGE SCALE GENOMIC DNA]</scope>
    <source>
        <strain evidence="1 2">JCM 11431</strain>
    </source>
</reference>
<name>A0A7C9HNU1_9MICO</name>
<dbReference type="RefSeq" id="WP_155843969.1">
    <property type="nucleotide sequence ID" value="NZ_BAAAIA010000013.1"/>
</dbReference>
<sequence length="157" mass="17274">MPAEERTNTNDTAYRFDEVVSELLEEGGVARVMMISIRLPLRTLRADFRTPTMGISTPLASACEVIRNLNARGAGFVEVPIALNDHPETVDLLCSIFGLTGGISRRFLVGDALSELIKCVTSTKAELSTYESRAEFLFQVRPAIELHPEAEFTVEVA</sequence>
<dbReference type="AlphaFoldDB" id="A0A7C9HNU1"/>
<protein>
    <submittedName>
        <fullName evidence="1">Uncharacterized protein</fullName>
    </submittedName>
</protein>
<proteinExistence type="predicted"/>
<comment type="caution">
    <text evidence="1">The sequence shown here is derived from an EMBL/GenBank/DDBJ whole genome shotgun (WGS) entry which is preliminary data.</text>
</comment>
<keyword evidence="2" id="KW-1185">Reference proteome</keyword>
<dbReference type="Proteomes" id="UP000480122">
    <property type="component" value="Unassembled WGS sequence"/>
</dbReference>
<organism evidence="1 2">
    <name type="scientific">Agromyces luteolus</name>
    <dbReference type="NCBI Taxonomy" id="88373"/>
    <lineage>
        <taxon>Bacteria</taxon>
        <taxon>Bacillati</taxon>
        <taxon>Actinomycetota</taxon>
        <taxon>Actinomycetes</taxon>
        <taxon>Micrococcales</taxon>
        <taxon>Microbacteriaceae</taxon>
        <taxon>Agromyces</taxon>
    </lineage>
</organism>
<accession>A0A7C9HNU1</accession>
<dbReference type="EMBL" id="WODA01000026">
    <property type="protein sequence ID" value="MUN08944.1"/>
    <property type="molecule type" value="Genomic_DNA"/>
</dbReference>